<comment type="caution">
    <text evidence="1">The sequence shown here is derived from an EMBL/GenBank/DDBJ whole genome shotgun (WGS) entry which is preliminary data.</text>
</comment>
<keyword evidence="3" id="KW-1185">Reference proteome</keyword>
<dbReference type="EMBL" id="CATOUU010000774">
    <property type="protein sequence ID" value="CAI9947267.1"/>
    <property type="molecule type" value="Genomic_DNA"/>
</dbReference>
<gene>
    <name evidence="1" type="ORF">HINF_LOCUS34912</name>
    <name evidence="2" type="ORF">HINF_LOCUS51033</name>
</gene>
<evidence type="ECO:0000313" key="3">
    <source>
        <dbReference type="Proteomes" id="UP001642409"/>
    </source>
</evidence>
<reference evidence="2 3" key="2">
    <citation type="submission" date="2024-07" db="EMBL/GenBank/DDBJ databases">
        <authorList>
            <person name="Akdeniz Z."/>
        </authorList>
    </citation>
    <scope>NUCLEOTIDE SEQUENCE [LARGE SCALE GENOMIC DNA]</scope>
</reference>
<dbReference type="Proteomes" id="UP001642409">
    <property type="component" value="Unassembled WGS sequence"/>
</dbReference>
<proteinExistence type="predicted"/>
<dbReference type="AlphaFoldDB" id="A0AA86Q713"/>
<evidence type="ECO:0000313" key="1">
    <source>
        <dbReference type="EMBL" id="CAI9947267.1"/>
    </source>
</evidence>
<sequence length="189" mass="21833">MLKQAISSIQLIKKHNPMVCRTARQVNDDEQSKLQPDIVTKDNQTFDFSVSKNPLAMYKTKIEKYGKIFDNKNVIPIIITPWLQMDPRSIIEMSRYCKPDKLFKSLSFWTIYMESQKLEKYSSYSKENNLNHFDTEVQRTAQAAQSSAKKAQTNNDEIVIEIELEDTLNRISQNETVPGTSQSKGLVTF</sequence>
<protein>
    <submittedName>
        <fullName evidence="2">Hypothetical_protein</fullName>
    </submittedName>
</protein>
<reference evidence="1" key="1">
    <citation type="submission" date="2023-06" db="EMBL/GenBank/DDBJ databases">
        <authorList>
            <person name="Kurt Z."/>
        </authorList>
    </citation>
    <scope>NUCLEOTIDE SEQUENCE</scope>
</reference>
<accession>A0AA86Q713</accession>
<organism evidence="1">
    <name type="scientific">Hexamita inflata</name>
    <dbReference type="NCBI Taxonomy" id="28002"/>
    <lineage>
        <taxon>Eukaryota</taxon>
        <taxon>Metamonada</taxon>
        <taxon>Diplomonadida</taxon>
        <taxon>Hexamitidae</taxon>
        <taxon>Hexamitinae</taxon>
        <taxon>Hexamita</taxon>
    </lineage>
</organism>
<dbReference type="EMBL" id="CAXDID020000247">
    <property type="protein sequence ID" value="CAL6063768.1"/>
    <property type="molecule type" value="Genomic_DNA"/>
</dbReference>
<name>A0AA86Q713_9EUKA</name>
<evidence type="ECO:0000313" key="2">
    <source>
        <dbReference type="EMBL" id="CAL6063768.1"/>
    </source>
</evidence>